<dbReference type="InterPro" id="IPR052969">
    <property type="entry name" value="Thr-specific_kinase-like"/>
</dbReference>
<dbReference type="GeneID" id="14906816"/>
<name>G0QVQ8_ICHMU</name>
<keyword evidence="3" id="KW-0732">Signal</keyword>
<keyword evidence="5" id="KW-0418">Kinase</keyword>
<dbReference type="Pfam" id="PF25106">
    <property type="entry name" value="VWA_4"/>
    <property type="match status" value="1"/>
</dbReference>
<dbReference type="PANTHER" id="PTHR47763:SF1">
    <property type="entry name" value="DUF659 DOMAIN-CONTAINING PROTEIN"/>
    <property type="match status" value="1"/>
</dbReference>
<evidence type="ECO:0000313" key="6">
    <source>
        <dbReference type="Proteomes" id="UP000008983"/>
    </source>
</evidence>
<dbReference type="AlphaFoldDB" id="G0QVQ8"/>
<protein>
    <submittedName>
        <fullName evidence="5">Mhck ef2 kinase domain family protein</fullName>
    </submittedName>
</protein>
<dbReference type="InterPro" id="IPR036465">
    <property type="entry name" value="vWFA_dom_sf"/>
</dbReference>
<dbReference type="STRING" id="857967.G0QVQ8"/>
<dbReference type="GO" id="GO:0005737">
    <property type="term" value="C:cytoplasm"/>
    <property type="evidence" value="ECO:0007669"/>
    <property type="project" value="TreeGrafter"/>
</dbReference>
<dbReference type="eggNOG" id="ENOG502S673">
    <property type="taxonomic scope" value="Eukaryota"/>
</dbReference>
<dbReference type="InterPro" id="IPR056861">
    <property type="entry name" value="HMCN1-like_VWA"/>
</dbReference>
<keyword evidence="5" id="KW-0808">Transferase</keyword>
<dbReference type="EMBL" id="GL983953">
    <property type="protein sequence ID" value="EGR30702.1"/>
    <property type="molecule type" value="Genomic_DNA"/>
</dbReference>
<dbReference type="RefSeq" id="XP_004032289.1">
    <property type="nucleotide sequence ID" value="XM_004032241.1"/>
</dbReference>
<keyword evidence="2" id="KW-0964">Secreted</keyword>
<proteinExistence type="predicted"/>
<evidence type="ECO:0000259" key="4">
    <source>
        <dbReference type="Pfam" id="PF25106"/>
    </source>
</evidence>
<accession>G0QVQ8</accession>
<dbReference type="SUPFAM" id="SSF53300">
    <property type="entry name" value="vWA-like"/>
    <property type="match status" value="1"/>
</dbReference>
<evidence type="ECO:0000256" key="1">
    <source>
        <dbReference type="ARBA" id="ARBA00004613"/>
    </source>
</evidence>
<dbReference type="InParanoid" id="G0QVQ8"/>
<dbReference type="OrthoDB" id="299639at2759"/>
<feature type="domain" description="Hemicentin-1-like von Willebrand factor A" evidence="4">
    <location>
        <begin position="77"/>
        <end position="190"/>
    </location>
</feature>
<keyword evidence="6" id="KW-1185">Reference proteome</keyword>
<gene>
    <name evidence="5" type="ORF">IMG5_125420</name>
</gene>
<comment type="subcellular location">
    <subcellularLocation>
        <location evidence="1">Secreted</location>
    </subcellularLocation>
</comment>
<dbReference type="GO" id="GO:0004674">
    <property type="term" value="F:protein serine/threonine kinase activity"/>
    <property type="evidence" value="ECO:0007669"/>
    <property type="project" value="TreeGrafter"/>
</dbReference>
<organism evidence="5 6">
    <name type="scientific">Ichthyophthirius multifiliis</name>
    <name type="common">White spot disease agent</name>
    <name type="synonym">Ich</name>
    <dbReference type="NCBI Taxonomy" id="5932"/>
    <lineage>
        <taxon>Eukaryota</taxon>
        <taxon>Sar</taxon>
        <taxon>Alveolata</taxon>
        <taxon>Ciliophora</taxon>
        <taxon>Intramacronucleata</taxon>
        <taxon>Oligohymenophorea</taxon>
        <taxon>Hymenostomatida</taxon>
        <taxon>Ophryoglenina</taxon>
        <taxon>Ichthyophthirius</taxon>
    </lineage>
</organism>
<evidence type="ECO:0000256" key="2">
    <source>
        <dbReference type="ARBA" id="ARBA00022525"/>
    </source>
</evidence>
<dbReference type="PANTHER" id="PTHR47763">
    <property type="entry name" value="ALPHA-PROTEIN KINASE VWKA"/>
    <property type="match status" value="1"/>
</dbReference>
<sequence length="279" mass="33822">MFQQHFRRFKSFIRVLIKKRKSKKKKEFKEETKSLIIKRRLQKYLNIAQNIRQKKQQIHEEPDSQIINHNQKVDQDLLFSMDCTDSMRNYINMCRTELYLINENIKQQFKNSTLRIRFLGFRDFEDENNLENYEFTNEYDKLKNFINKIHAVGGQDKAENIAGAFQQALQLDCKSKYRYAVLIADAYPHGQKYSKRQNKDRIIISLNLKKNIIFNRLNISFILNQMYDIFLKLFQDKRERIYNFQNQIMKVEQSEISKKIPSQRLFRLQSLILSLRLQL</sequence>
<reference evidence="5 6" key="1">
    <citation type="submission" date="2011-07" db="EMBL/GenBank/DDBJ databases">
        <authorList>
            <person name="Coyne R."/>
            <person name="Brami D."/>
            <person name="Johnson J."/>
            <person name="Hostetler J."/>
            <person name="Hannick L."/>
            <person name="Clark T."/>
            <person name="Cassidy-Hanley D."/>
            <person name="Inman J."/>
        </authorList>
    </citation>
    <scope>NUCLEOTIDE SEQUENCE [LARGE SCALE GENOMIC DNA]</scope>
    <source>
        <strain evidence="5 6">G5</strain>
    </source>
</reference>
<dbReference type="Gene3D" id="3.40.50.410">
    <property type="entry name" value="von Willebrand factor, type A domain"/>
    <property type="match status" value="1"/>
</dbReference>
<dbReference type="Proteomes" id="UP000008983">
    <property type="component" value="Unassembled WGS sequence"/>
</dbReference>
<evidence type="ECO:0000313" key="5">
    <source>
        <dbReference type="EMBL" id="EGR30702.1"/>
    </source>
</evidence>
<evidence type="ECO:0000256" key="3">
    <source>
        <dbReference type="ARBA" id="ARBA00022729"/>
    </source>
</evidence>